<feature type="transmembrane region" description="Helical" evidence="1">
    <location>
        <begin position="205"/>
        <end position="227"/>
    </location>
</feature>
<evidence type="ECO:0000313" key="3">
    <source>
        <dbReference type="Proteomes" id="UP000234331"/>
    </source>
</evidence>
<sequence length="241" mass="23713">MTGSGPAAWGGGWRVALLLAMAVLTGLVDATSFLSLGHVFVANMTGNVVFLAFALGGAPGLSADLSALALVCFLAGTGLAGRIGTAAALAGRRWLVVALAAQVTLIAGALAAAAVTGGGDDRPYAVVAPLAVAMGLQHATGRRVAVPEVPTNVLTTTLTGLVVDSRLAGGPGYGDPRRFAAPVAMFSGALVGATCLLHVNRLVPLAAATALAAGCLIGAVTGLCAGGTQAPPQQERRLDGR</sequence>
<proteinExistence type="predicted"/>
<feature type="transmembrane region" description="Helical" evidence="1">
    <location>
        <begin position="40"/>
        <end position="58"/>
    </location>
</feature>
<feature type="transmembrane region" description="Helical" evidence="1">
    <location>
        <begin position="65"/>
        <end position="88"/>
    </location>
</feature>
<name>A0A2I2KXT2_9ACTN</name>
<evidence type="ECO:0000313" key="2">
    <source>
        <dbReference type="EMBL" id="SNQ50472.1"/>
    </source>
</evidence>
<keyword evidence="3" id="KW-1185">Reference proteome</keyword>
<dbReference type="AlphaFoldDB" id="A0A2I2KXT2"/>
<dbReference type="PANTHER" id="PTHR37488">
    <property type="entry name" value="DUF1275 DOMAIN-CONTAINING PROTEIN"/>
    <property type="match status" value="1"/>
</dbReference>
<keyword evidence="1" id="KW-0812">Transmembrane</keyword>
<dbReference type="RefSeq" id="WP_243407918.1">
    <property type="nucleotide sequence ID" value="NZ_FZMO01000412.1"/>
</dbReference>
<keyword evidence="1" id="KW-1133">Transmembrane helix</keyword>
<dbReference type="Proteomes" id="UP000234331">
    <property type="component" value="Unassembled WGS sequence"/>
</dbReference>
<evidence type="ECO:0000256" key="1">
    <source>
        <dbReference type="SAM" id="Phobius"/>
    </source>
</evidence>
<dbReference type="PANTHER" id="PTHR37488:SF2">
    <property type="entry name" value="DUF1275 DOMAIN-CONTAINING PROTEIN"/>
    <property type="match status" value="1"/>
</dbReference>
<gene>
    <name evidence="2" type="ORF">FRACA_470020</name>
</gene>
<dbReference type="Pfam" id="PF06912">
    <property type="entry name" value="DUF1275"/>
    <property type="match status" value="1"/>
</dbReference>
<dbReference type="EMBL" id="FZMO01000412">
    <property type="protein sequence ID" value="SNQ50472.1"/>
    <property type="molecule type" value="Genomic_DNA"/>
</dbReference>
<evidence type="ECO:0008006" key="4">
    <source>
        <dbReference type="Google" id="ProtNLM"/>
    </source>
</evidence>
<dbReference type="InterPro" id="IPR010699">
    <property type="entry name" value="DUF1275"/>
</dbReference>
<accession>A0A2I2KXT2</accession>
<reference evidence="2 3" key="1">
    <citation type="submission" date="2017-06" db="EMBL/GenBank/DDBJ databases">
        <authorList>
            <person name="Kim H.J."/>
            <person name="Triplett B.A."/>
        </authorList>
    </citation>
    <scope>NUCLEOTIDE SEQUENCE [LARGE SCALE GENOMIC DNA]</scope>
    <source>
        <strain evidence="2">FRACA_ARgP5</strain>
    </source>
</reference>
<organism evidence="2 3">
    <name type="scientific">Frankia canadensis</name>
    <dbReference type="NCBI Taxonomy" id="1836972"/>
    <lineage>
        <taxon>Bacteria</taxon>
        <taxon>Bacillati</taxon>
        <taxon>Actinomycetota</taxon>
        <taxon>Actinomycetes</taxon>
        <taxon>Frankiales</taxon>
        <taxon>Frankiaceae</taxon>
        <taxon>Frankia</taxon>
    </lineage>
</organism>
<protein>
    <recommendedName>
        <fullName evidence="4">DUF1275 domain-containing protein</fullName>
    </recommendedName>
</protein>
<feature type="transmembrane region" description="Helical" evidence="1">
    <location>
        <begin position="94"/>
        <end position="115"/>
    </location>
</feature>
<keyword evidence="1" id="KW-0472">Membrane</keyword>